<evidence type="ECO:0000256" key="1">
    <source>
        <dbReference type="SAM" id="MobiDB-lite"/>
    </source>
</evidence>
<protein>
    <submittedName>
        <fullName evidence="2">Uncharacterized protein</fullName>
    </submittedName>
</protein>
<dbReference type="AlphaFoldDB" id="A0A9W8I415"/>
<proteinExistence type="predicted"/>
<organism evidence="2 3">
    <name type="scientific">Coemansia brasiliensis</name>
    <dbReference type="NCBI Taxonomy" id="2650707"/>
    <lineage>
        <taxon>Eukaryota</taxon>
        <taxon>Fungi</taxon>
        <taxon>Fungi incertae sedis</taxon>
        <taxon>Zoopagomycota</taxon>
        <taxon>Kickxellomycotina</taxon>
        <taxon>Kickxellomycetes</taxon>
        <taxon>Kickxellales</taxon>
        <taxon>Kickxellaceae</taxon>
        <taxon>Coemansia</taxon>
    </lineage>
</organism>
<gene>
    <name evidence="2" type="ORF">IWW36_004899</name>
</gene>
<reference evidence="2" key="1">
    <citation type="submission" date="2022-07" db="EMBL/GenBank/DDBJ databases">
        <title>Phylogenomic reconstructions and comparative analyses of Kickxellomycotina fungi.</title>
        <authorList>
            <person name="Reynolds N.K."/>
            <person name="Stajich J.E."/>
            <person name="Barry K."/>
            <person name="Grigoriev I.V."/>
            <person name="Crous P."/>
            <person name="Smith M.E."/>
        </authorList>
    </citation>
    <scope>NUCLEOTIDE SEQUENCE</scope>
    <source>
        <strain evidence="2">NRRL 1566</strain>
    </source>
</reference>
<accession>A0A9W8I415</accession>
<sequence length="377" mass="41739">MGLESQKSYPTDMTLVTTSSLRARFMDLQPLNDPFLVDNIFKSPKKRRRGLLSWSAMPTNQQHERPLTAINLWDFPRHVRARNRRRSILGSKYSMSSLKRRRPRSSLYGSEHARSASDPTSALSPMPPKKPALPTSSPTMSEASVETKTCTARPFIATTPSMPQEPEASHQKLHVFPKLRDDASIRSSYVSCLSESFTILPQPRVSSTLRGIPGLSATIESPQSPAPHTPYISISALRMTNETSFSDCGTAIRAPAPALLRTQDSIRTHRLSSLPMPDSNGKSLVTRNKQLPAPPRVIFDPARREMPHLPESISCDMVSPPPSTRFNMVKNSLEIRQPATSSAARVQNKSVASSSPKLPAVVRLLRRLALCGNSYNH</sequence>
<dbReference type="EMBL" id="JANBUW010000876">
    <property type="protein sequence ID" value="KAJ2845156.1"/>
    <property type="molecule type" value="Genomic_DNA"/>
</dbReference>
<dbReference type="Proteomes" id="UP001139887">
    <property type="component" value="Unassembled WGS sequence"/>
</dbReference>
<feature type="region of interest" description="Disordered" evidence="1">
    <location>
        <begin position="90"/>
        <end position="147"/>
    </location>
</feature>
<dbReference type="OrthoDB" id="5542138at2759"/>
<feature type="compositionally biased region" description="Polar residues" evidence="1">
    <location>
        <begin position="134"/>
        <end position="147"/>
    </location>
</feature>
<evidence type="ECO:0000313" key="3">
    <source>
        <dbReference type="Proteomes" id="UP001139887"/>
    </source>
</evidence>
<comment type="caution">
    <text evidence="2">The sequence shown here is derived from an EMBL/GenBank/DDBJ whole genome shotgun (WGS) entry which is preliminary data.</text>
</comment>
<evidence type="ECO:0000313" key="2">
    <source>
        <dbReference type="EMBL" id="KAJ2845156.1"/>
    </source>
</evidence>
<keyword evidence="3" id="KW-1185">Reference proteome</keyword>
<name>A0A9W8I415_9FUNG</name>